<dbReference type="PANTHER" id="PTHR44943:SF8">
    <property type="entry name" value="TPR REPEAT-CONTAINING PROTEIN MJ0263"/>
    <property type="match status" value="1"/>
</dbReference>
<dbReference type="PANTHER" id="PTHR44943">
    <property type="entry name" value="CELLULOSE SYNTHASE OPERON PROTEIN C"/>
    <property type="match status" value="1"/>
</dbReference>
<dbReference type="SUPFAM" id="SSF48452">
    <property type="entry name" value="TPR-like"/>
    <property type="match status" value="1"/>
</dbReference>
<feature type="repeat" description="TPR" evidence="3">
    <location>
        <begin position="216"/>
        <end position="249"/>
    </location>
</feature>
<keyword evidence="1" id="KW-0677">Repeat</keyword>
<evidence type="ECO:0000256" key="1">
    <source>
        <dbReference type="ARBA" id="ARBA00022737"/>
    </source>
</evidence>
<proteinExistence type="predicted"/>
<dbReference type="InterPro" id="IPR011990">
    <property type="entry name" value="TPR-like_helical_dom_sf"/>
</dbReference>
<comment type="caution">
    <text evidence="4">The sequence shown here is derived from an EMBL/GenBank/DDBJ whole genome shotgun (WGS) entry which is preliminary data.</text>
</comment>
<dbReference type="Pfam" id="PF13181">
    <property type="entry name" value="TPR_8"/>
    <property type="match status" value="1"/>
</dbReference>
<feature type="repeat" description="TPR" evidence="3">
    <location>
        <begin position="46"/>
        <end position="79"/>
    </location>
</feature>
<feature type="repeat" description="TPR" evidence="3">
    <location>
        <begin position="148"/>
        <end position="181"/>
    </location>
</feature>
<feature type="repeat" description="TPR" evidence="3">
    <location>
        <begin position="114"/>
        <end position="147"/>
    </location>
</feature>
<dbReference type="PROSITE" id="PS50293">
    <property type="entry name" value="TPR_REGION"/>
    <property type="match status" value="5"/>
</dbReference>
<evidence type="ECO:0000256" key="3">
    <source>
        <dbReference type="PROSITE-ProRule" id="PRU00339"/>
    </source>
</evidence>
<evidence type="ECO:0000256" key="2">
    <source>
        <dbReference type="ARBA" id="ARBA00022803"/>
    </source>
</evidence>
<dbReference type="Pfam" id="PF13432">
    <property type="entry name" value="TPR_16"/>
    <property type="match status" value="1"/>
</dbReference>
<dbReference type="SUPFAM" id="SSF53756">
    <property type="entry name" value="UDP-Glycosyltransferase/glycogen phosphorylase"/>
    <property type="match status" value="1"/>
</dbReference>
<feature type="repeat" description="TPR" evidence="3">
    <location>
        <begin position="80"/>
        <end position="113"/>
    </location>
</feature>
<dbReference type="Pfam" id="PF13424">
    <property type="entry name" value="TPR_12"/>
    <property type="match status" value="2"/>
</dbReference>
<dbReference type="SMART" id="SM00028">
    <property type="entry name" value="TPR"/>
    <property type="match status" value="7"/>
</dbReference>
<gene>
    <name evidence="4" type="ORF">RY831_19405</name>
</gene>
<dbReference type="EMBL" id="JAWIIV010000018">
    <property type="protein sequence ID" value="MEC4721336.1"/>
    <property type="molecule type" value="Genomic_DNA"/>
</dbReference>
<name>A0ABU6JCG7_9BURK</name>
<sequence>MPYANNNNVTEADIIFHKAFTAHQAGNLSYAEKMYRKALKKAPWDSEILYLLGTACSQLKKWKDAGQYLERALKIKPDYPEALNNLGQTLSETGMFRESVEYFEKALLLFPDYADVHSNIGGALRKLGEIERAEKHLRRAIEIEPNLANAHYFLGLVLNEQDRFSEAAASFSRGLELRPDNEMAYCDLGIIYKIWGRYEEACACFRRALEINPEYSSAINNLGAVFEEMGRLEDALSMYDLALKVCPENITAEWNKAFLFLRQGVLDKGWRAYEQRFDVGMATKRFSDIPEWNGASLRDATILVYAEQGLGDEILFASCFPDVIEQSKHCIIECAPRLASLFARSFPKATVKGSVRGDTNWLAEVPNVDLQVAAGSLPRFIRPTLKSFPETPSYLVPDPKRTLYWRSRLADIGPGMKIGICWRSGLLKGERLKQYSQLTQWGEIFRTPGVHFVNLQYDECTEELKQAEEMFGIKISTFPEIDLRNAIDDSAALTAAMDLVITAGTAVAEMAGAIGVDVYRLDFYGRAFESLGTDGMPWHPSMTLFGQTKLGVWDETLALVAQALGKKLRKTGGLLSSATEELEYKKLNSGIAGEYVCLSNNVEVAVDGFVEDMPTYVLNELHGWFDPEYDFVVRIAEVGMKSVDIDAGIGIYSVPLAQRSSDGCLWARTATVKEASLMRESVLRNRLENRVHITTAMKDSSLDPEMDLYELEGVEFMRVSADATTLDLFVNSPRFFSVNSPLLMFGIKSGVEFDSSVTDWLSERGFRLYQLIPGLGVLIPFLSSNDLDAYALNLFACRSERSEVLERQGLLVNEIKLDNHNVDPDPKYWQEYLNEMPYASGRIEEWSSGGNKDKQWELYYAALNAYSFSKNIVLPPPARVAYLQIAASLLSTLLRENANLPRLLSFCRVLSELGKREATVLVLNKLCELLHSGMSKTCHEPFLALSESFSQTFPGCKFEQWTIAMILAQREHLRAFSTFFTMQESLPVFEEIKALGFLDKRSERSMQLIKKRYSL</sequence>
<reference evidence="4 5" key="1">
    <citation type="submission" date="2023-10" db="EMBL/GenBank/DDBJ databases">
        <title>Noviherbaspirillum sp. CPCC 100848 genome assembly.</title>
        <authorList>
            <person name="Li X.Y."/>
            <person name="Fang X.M."/>
        </authorList>
    </citation>
    <scope>NUCLEOTIDE SEQUENCE [LARGE SCALE GENOMIC DNA]</scope>
    <source>
        <strain evidence="4 5">CPCC 100848</strain>
    </source>
</reference>
<dbReference type="Proteomes" id="UP001352263">
    <property type="component" value="Unassembled WGS sequence"/>
</dbReference>
<accession>A0ABU6JCG7</accession>
<organism evidence="4 5">
    <name type="scientific">Noviherbaspirillum album</name>
    <dbReference type="NCBI Taxonomy" id="3080276"/>
    <lineage>
        <taxon>Bacteria</taxon>
        <taxon>Pseudomonadati</taxon>
        <taxon>Pseudomonadota</taxon>
        <taxon>Betaproteobacteria</taxon>
        <taxon>Burkholderiales</taxon>
        <taxon>Oxalobacteraceae</taxon>
        <taxon>Noviherbaspirillum</taxon>
    </lineage>
</organism>
<protein>
    <submittedName>
        <fullName evidence="4">Tetratricopeptide repeat protein</fullName>
    </submittedName>
</protein>
<dbReference type="InterPro" id="IPR051685">
    <property type="entry name" value="Ycf3/AcsC/BcsC/TPR_MFPF"/>
</dbReference>
<feature type="repeat" description="TPR" evidence="3">
    <location>
        <begin position="182"/>
        <end position="215"/>
    </location>
</feature>
<evidence type="ECO:0000313" key="4">
    <source>
        <dbReference type="EMBL" id="MEC4721336.1"/>
    </source>
</evidence>
<keyword evidence="5" id="KW-1185">Reference proteome</keyword>
<dbReference type="RefSeq" id="WP_326508042.1">
    <property type="nucleotide sequence ID" value="NZ_JAWIIV010000018.1"/>
</dbReference>
<dbReference type="Gene3D" id="1.25.40.10">
    <property type="entry name" value="Tetratricopeptide repeat domain"/>
    <property type="match status" value="3"/>
</dbReference>
<keyword evidence="2 3" id="KW-0802">TPR repeat</keyword>
<dbReference type="InterPro" id="IPR019734">
    <property type="entry name" value="TPR_rpt"/>
</dbReference>
<evidence type="ECO:0000313" key="5">
    <source>
        <dbReference type="Proteomes" id="UP001352263"/>
    </source>
</evidence>
<dbReference type="PROSITE" id="PS50005">
    <property type="entry name" value="TPR"/>
    <property type="match status" value="6"/>
</dbReference>